<keyword evidence="3" id="KW-0132">Cell division</keyword>
<protein>
    <submittedName>
        <fullName evidence="9">FtsQ-type POTRA domain-containing protein</fullName>
    </submittedName>
</protein>
<evidence type="ECO:0000256" key="7">
    <source>
        <dbReference type="ARBA" id="ARBA00023306"/>
    </source>
</evidence>
<evidence type="ECO:0000259" key="8">
    <source>
        <dbReference type="PROSITE" id="PS51779"/>
    </source>
</evidence>
<dbReference type="InterPro" id="IPR013685">
    <property type="entry name" value="POTRA_FtsQ_type"/>
</dbReference>
<reference evidence="9" key="2">
    <citation type="submission" date="2022-06" db="EMBL/GenBank/DDBJ databases">
        <title>Thermospira aquatica gen. nov., sp. nov.</title>
        <authorList>
            <person name="Ben Ali Gam Z."/>
            <person name="Labat M."/>
        </authorList>
    </citation>
    <scope>NUCLEOTIDE SEQUENCE</scope>
    <source>
        <strain evidence="9">F1F22</strain>
    </source>
</reference>
<proteinExistence type="predicted"/>
<evidence type="ECO:0000256" key="6">
    <source>
        <dbReference type="ARBA" id="ARBA00023136"/>
    </source>
</evidence>
<dbReference type="AlphaFoldDB" id="A0AAX3BCX5"/>
<comment type="subcellular location">
    <subcellularLocation>
        <location evidence="1">Membrane</location>
    </subcellularLocation>
</comment>
<keyword evidence="4" id="KW-0812">Transmembrane</keyword>
<dbReference type="RefSeq" id="WP_271435150.1">
    <property type="nucleotide sequence ID" value="NZ_CP073355.1"/>
</dbReference>
<keyword evidence="2" id="KW-1003">Cell membrane</keyword>
<dbReference type="PANTHER" id="PTHR37820">
    <property type="entry name" value="CELL DIVISION PROTEIN DIVIB"/>
    <property type="match status" value="1"/>
</dbReference>
<evidence type="ECO:0000256" key="3">
    <source>
        <dbReference type="ARBA" id="ARBA00022618"/>
    </source>
</evidence>
<reference evidence="9" key="1">
    <citation type="submission" date="2021-04" db="EMBL/GenBank/DDBJ databases">
        <authorList>
            <person name="Postec A."/>
        </authorList>
    </citation>
    <scope>NUCLEOTIDE SEQUENCE</scope>
    <source>
        <strain evidence="9">F1F22</strain>
    </source>
</reference>
<dbReference type="Pfam" id="PF08478">
    <property type="entry name" value="POTRA_1"/>
    <property type="match status" value="1"/>
</dbReference>
<keyword evidence="7" id="KW-0131">Cell cycle</keyword>
<dbReference type="InterPro" id="IPR034746">
    <property type="entry name" value="POTRA"/>
</dbReference>
<dbReference type="Gene3D" id="3.10.20.310">
    <property type="entry name" value="membrane protein fhac"/>
    <property type="match status" value="1"/>
</dbReference>
<sequence>MVRRMGSVLVSVFFVALILGIHGFVYRLLVANQLLVIREVVVEGNHYLLEEEILHLTGLRPGMGIFDFSWDVVISRLTNRAYIRWAEGERVLPWRVKIKIEENLPVGVVVIGTNAFFIDREGNLMVSARAPQVPRIDVSYPLVLEKGRIQDEWLLSVVKYLGKLTNLERVERISLERKTGAHVWLRSMPTDIWVGHEVLNEEVWERIFALEQEITEKKLTFKTINLHKENAIGYQ</sequence>
<dbReference type="KEGG" id="taqu:KDW03_11140"/>
<dbReference type="InterPro" id="IPR050487">
    <property type="entry name" value="FtsQ_DivIB"/>
</dbReference>
<evidence type="ECO:0000256" key="2">
    <source>
        <dbReference type="ARBA" id="ARBA00022475"/>
    </source>
</evidence>
<organism evidence="9 10">
    <name type="scientific">Thermospira aquatica</name>
    <dbReference type="NCBI Taxonomy" id="2828656"/>
    <lineage>
        <taxon>Bacteria</taxon>
        <taxon>Pseudomonadati</taxon>
        <taxon>Spirochaetota</taxon>
        <taxon>Spirochaetia</taxon>
        <taxon>Brevinematales</taxon>
        <taxon>Thermospiraceae</taxon>
        <taxon>Thermospira</taxon>
    </lineage>
</organism>
<evidence type="ECO:0000313" key="9">
    <source>
        <dbReference type="EMBL" id="URA10020.1"/>
    </source>
</evidence>
<keyword evidence="6" id="KW-0472">Membrane</keyword>
<feature type="domain" description="POTRA" evidence="8">
    <location>
        <begin position="35"/>
        <end position="103"/>
    </location>
</feature>
<evidence type="ECO:0000256" key="4">
    <source>
        <dbReference type="ARBA" id="ARBA00022692"/>
    </source>
</evidence>
<keyword evidence="5" id="KW-1133">Transmembrane helix</keyword>
<name>A0AAX3BCX5_9SPIR</name>
<accession>A0AAX3BCX5</accession>
<dbReference type="GO" id="GO:0005886">
    <property type="term" value="C:plasma membrane"/>
    <property type="evidence" value="ECO:0007669"/>
    <property type="project" value="TreeGrafter"/>
</dbReference>
<dbReference type="EMBL" id="CP073355">
    <property type="protein sequence ID" value="URA10020.1"/>
    <property type="molecule type" value="Genomic_DNA"/>
</dbReference>
<dbReference type="GO" id="GO:0051301">
    <property type="term" value="P:cell division"/>
    <property type="evidence" value="ECO:0007669"/>
    <property type="project" value="UniProtKB-KW"/>
</dbReference>
<dbReference type="Proteomes" id="UP001056539">
    <property type="component" value="Chromosome"/>
</dbReference>
<gene>
    <name evidence="9" type="ORF">KDW03_11140</name>
</gene>
<dbReference type="PANTHER" id="PTHR37820:SF1">
    <property type="entry name" value="CELL DIVISION PROTEIN FTSQ"/>
    <property type="match status" value="1"/>
</dbReference>
<keyword evidence="10" id="KW-1185">Reference proteome</keyword>
<evidence type="ECO:0000256" key="1">
    <source>
        <dbReference type="ARBA" id="ARBA00004370"/>
    </source>
</evidence>
<evidence type="ECO:0000256" key="5">
    <source>
        <dbReference type="ARBA" id="ARBA00022989"/>
    </source>
</evidence>
<evidence type="ECO:0000313" key="10">
    <source>
        <dbReference type="Proteomes" id="UP001056539"/>
    </source>
</evidence>
<dbReference type="PROSITE" id="PS51779">
    <property type="entry name" value="POTRA"/>
    <property type="match status" value="1"/>
</dbReference>